<dbReference type="PANTHER" id="PTHR47505:SF1">
    <property type="entry name" value="DNA UTILIZATION PROTEIN YHGH"/>
    <property type="match status" value="1"/>
</dbReference>
<dbReference type="CDD" id="cd06223">
    <property type="entry name" value="PRTases_typeI"/>
    <property type="match status" value="1"/>
</dbReference>
<reference evidence="2 3" key="1">
    <citation type="journal article" date="2015" name="Nature">
        <title>rRNA introns, odd ribosomes, and small enigmatic genomes across a large radiation of phyla.</title>
        <authorList>
            <person name="Brown C.T."/>
            <person name="Hug L.A."/>
            <person name="Thomas B.C."/>
            <person name="Sharon I."/>
            <person name="Castelle C.J."/>
            <person name="Singh A."/>
            <person name="Wilkins M.J."/>
            <person name="Williams K.H."/>
            <person name="Banfield J.F."/>
        </authorList>
    </citation>
    <scope>NUCLEOTIDE SEQUENCE [LARGE SCALE GENOMIC DNA]</scope>
</reference>
<accession>A0A0G0HYV0</accession>
<dbReference type="AlphaFoldDB" id="A0A0G0HYV0"/>
<dbReference type="InterPro" id="IPR029057">
    <property type="entry name" value="PRTase-like"/>
</dbReference>
<organism evidence="2 3">
    <name type="scientific">Candidatus Woesebacteria bacterium GW2011_GWA1_37_8</name>
    <dbReference type="NCBI Taxonomy" id="1618546"/>
    <lineage>
        <taxon>Bacteria</taxon>
        <taxon>Candidatus Woeseibacteriota</taxon>
    </lineage>
</organism>
<dbReference type="EMBL" id="LBTR01000041">
    <property type="protein sequence ID" value="KKQ43815.1"/>
    <property type="molecule type" value="Genomic_DNA"/>
</dbReference>
<dbReference type="SUPFAM" id="SSF53271">
    <property type="entry name" value="PRTase-like"/>
    <property type="match status" value="1"/>
</dbReference>
<name>A0A0G0HYV0_9BACT</name>
<comment type="caution">
    <text evidence="2">The sequence shown here is derived from an EMBL/GenBank/DDBJ whole genome shotgun (WGS) entry which is preliminary data.</text>
</comment>
<sequence length="225" mass="25310">MLIDLLFPKKCLGCTKEGKYLCQSCIGKQILAKQVCIECEKASIDGITHFKCQKKLGLSGAVSAWKYEGVVRKVLISLKYRFAQETASELAKYCSDFLKANITALPKDAILVPVPLHKSRENWRGFNQSEEIGKLVASQMKWKFIPDFVLRKVKTTPQTELSEKERKQNLRTAFVFNQKHLPLIASGLSLIIFDDVATTGSTLKEVGKVLKRNGFKNVWGLTVAR</sequence>
<dbReference type="PANTHER" id="PTHR47505">
    <property type="entry name" value="DNA UTILIZATION PROTEIN YHGH"/>
    <property type="match status" value="1"/>
</dbReference>
<protein>
    <submittedName>
        <fullName evidence="2">ComF family protein</fullName>
    </submittedName>
</protein>
<gene>
    <name evidence="2" type="ORF">US62_C0041G0004</name>
</gene>
<dbReference type="InterPro" id="IPR051910">
    <property type="entry name" value="ComF/GntX_DNA_util-trans"/>
</dbReference>
<dbReference type="Gene3D" id="3.40.50.2020">
    <property type="match status" value="1"/>
</dbReference>
<evidence type="ECO:0000256" key="1">
    <source>
        <dbReference type="ARBA" id="ARBA00008007"/>
    </source>
</evidence>
<dbReference type="Proteomes" id="UP000034603">
    <property type="component" value="Unassembled WGS sequence"/>
</dbReference>
<proteinExistence type="inferred from homology"/>
<evidence type="ECO:0000313" key="3">
    <source>
        <dbReference type="Proteomes" id="UP000034603"/>
    </source>
</evidence>
<comment type="similarity">
    <text evidence="1">Belongs to the ComF/GntX family.</text>
</comment>
<evidence type="ECO:0000313" key="2">
    <source>
        <dbReference type="EMBL" id="KKQ43815.1"/>
    </source>
</evidence>
<dbReference type="InterPro" id="IPR000836">
    <property type="entry name" value="PRTase_dom"/>
</dbReference>